<evidence type="ECO:0000313" key="2">
    <source>
        <dbReference type="EMBL" id="KAF7186041.1"/>
    </source>
</evidence>
<comment type="caution">
    <text evidence="2">The sequence shown here is derived from an EMBL/GenBank/DDBJ whole genome shotgun (WGS) entry which is preliminary data.</text>
</comment>
<evidence type="ECO:0000256" key="1">
    <source>
        <dbReference type="SAM" id="MobiDB-lite"/>
    </source>
</evidence>
<feature type="compositionally biased region" description="Polar residues" evidence="1">
    <location>
        <begin position="1"/>
        <end position="11"/>
    </location>
</feature>
<dbReference type="AlphaFoldDB" id="A0A8H6R7L8"/>
<sequence length="326" mass="36791">MEDSTSTSTKGESIKGRPKSLEDLINHSDTIAFATPYNMQSTTTVLLALWYLGSLVTSRATCNKARSTNDTSVASTTDDSDDGDDSYANAMLTCDEAVNCEVYYDPIWPGYLARFKPGMEPGSAWYEENVAPFDDYLQTPNKTDDEYERQFDEDMTKMENDEDIEETSSNSTAVMRRQPSQDDSDDQRKKKKRNVYFNLTRKKRNTHYGHLKPTTVLKKAEKLCTTTQCSGHHTWKNIRSQKGGDVVTGNLILKVHGFFSPKPGHAGQKFHFIKAAAHTAWKRHTLTTDMIIRIVPSLRVGRAFVLRRFVRVSTAATASERTAFRA</sequence>
<feature type="region of interest" description="Disordered" evidence="1">
    <location>
        <begin position="154"/>
        <end position="195"/>
    </location>
</feature>
<protein>
    <submittedName>
        <fullName evidence="2">Uncharacterized protein</fullName>
    </submittedName>
</protein>
<name>A0A8H6R7L8_9PEZI</name>
<proteinExistence type="predicted"/>
<feature type="region of interest" description="Disordered" evidence="1">
    <location>
        <begin position="1"/>
        <end position="20"/>
    </location>
</feature>
<gene>
    <name evidence="2" type="ORF">HII31_12620</name>
</gene>
<reference evidence="2" key="1">
    <citation type="submission" date="2020-04" db="EMBL/GenBank/DDBJ databases">
        <title>Draft genome resource of the tomato pathogen Pseudocercospora fuligena.</title>
        <authorList>
            <person name="Zaccaron A."/>
        </authorList>
    </citation>
    <scope>NUCLEOTIDE SEQUENCE</scope>
    <source>
        <strain evidence="2">PF001</strain>
    </source>
</reference>
<keyword evidence="3" id="KW-1185">Reference proteome</keyword>
<accession>A0A8H6R7L8</accession>
<dbReference type="Proteomes" id="UP000660729">
    <property type="component" value="Unassembled WGS sequence"/>
</dbReference>
<organism evidence="2 3">
    <name type="scientific">Pseudocercospora fuligena</name>
    <dbReference type="NCBI Taxonomy" id="685502"/>
    <lineage>
        <taxon>Eukaryota</taxon>
        <taxon>Fungi</taxon>
        <taxon>Dikarya</taxon>
        <taxon>Ascomycota</taxon>
        <taxon>Pezizomycotina</taxon>
        <taxon>Dothideomycetes</taxon>
        <taxon>Dothideomycetidae</taxon>
        <taxon>Mycosphaerellales</taxon>
        <taxon>Mycosphaerellaceae</taxon>
        <taxon>Pseudocercospora</taxon>
    </lineage>
</organism>
<dbReference type="EMBL" id="JABCIY010000272">
    <property type="protein sequence ID" value="KAF7186041.1"/>
    <property type="molecule type" value="Genomic_DNA"/>
</dbReference>
<evidence type="ECO:0000313" key="3">
    <source>
        <dbReference type="Proteomes" id="UP000660729"/>
    </source>
</evidence>